<name>L7L8N9_9ACTN</name>
<dbReference type="OrthoDB" id="572497at2"/>
<keyword evidence="3" id="KW-1185">Reference proteome</keyword>
<evidence type="ECO:0000313" key="3">
    <source>
        <dbReference type="Proteomes" id="UP000053405"/>
    </source>
</evidence>
<accession>L7L8N9</accession>
<dbReference type="InterPro" id="IPR021125">
    <property type="entry name" value="DUF2127"/>
</dbReference>
<feature type="transmembrane region" description="Helical" evidence="1">
    <location>
        <begin position="177"/>
        <end position="195"/>
    </location>
</feature>
<keyword evidence="1" id="KW-0472">Membrane</keyword>
<dbReference type="Pfam" id="PF09900">
    <property type="entry name" value="DUF2127"/>
    <property type="match status" value="1"/>
</dbReference>
<dbReference type="EMBL" id="BANT01000006">
    <property type="protein sequence ID" value="GAC56417.1"/>
    <property type="molecule type" value="Genomic_DNA"/>
</dbReference>
<evidence type="ECO:0008006" key="4">
    <source>
        <dbReference type="Google" id="ProtNLM"/>
    </source>
</evidence>
<evidence type="ECO:0000256" key="1">
    <source>
        <dbReference type="SAM" id="Phobius"/>
    </source>
</evidence>
<comment type="caution">
    <text evidence="2">The sequence shown here is derived from an EMBL/GenBank/DDBJ whole genome shotgun (WGS) entry which is preliminary data.</text>
</comment>
<reference evidence="2 3" key="1">
    <citation type="submission" date="2012-12" db="EMBL/GenBank/DDBJ databases">
        <title>Whole genome shotgun sequence of Gordonia hirsuta NBRC 16056.</title>
        <authorList>
            <person name="Isaki-Nakamura S."/>
            <person name="Hosoyama A."/>
            <person name="Tsuchikane K."/>
            <person name="Katsumata H."/>
            <person name="Baba S."/>
            <person name="Yamazaki S."/>
            <person name="Fujita N."/>
        </authorList>
    </citation>
    <scope>NUCLEOTIDE SEQUENCE [LARGE SCALE GENOMIC DNA]</scope>
    <source>
        <strain evidence="2 3">NBRC 16056</strain>
    </source>
</reference>
<dbReference type="Proteomes" id="UP000053405">
    <property type="component" value="Unassembled WGS sequence"/>
</dbReference>
<proteinExistence type="predicted"/>
<feature type="transmembrane region" description="Helical" evidence="1">
    <location>
        <begin position="201"/>
        <end position="221"/>
    </location>
</feature>
<keyword evidence="1" id="KW-0812">Transmembrane</keyword>
<keyword evidence="1" id="KW-1133">Transmembrane helix</keyword>
<dbReference type="AlphaFoldDB" id="L7L8N9"/>
<protein>
    <recommendedName>
        <fullName evidence="4">DUF2127 domain-containing protein</fullName>
    </recommendedName>
</protein>
<dbReference type="STRING" id="1121927.GOHSU_06_00280"/>
<gene>
    <name evidence="2" type="ORF">GOHSU_06_00280</name>
</gene>
<sequence>MKVDWELFACGIRGHETYRPDEAEIAGRVRTTTPSGEAWRCLRCGDFVPGDPARSGPAADAPAVARGGVLRDLVIMRLLAVDRFIHFLGFTVIGAVILAVHFTEGATLRDQFEAAVPRLEPAFSQLGWNVADWNAFRTLEEAVDLSAATVTWIGAGVLAYGLLELVEATGLWLGRRWGEYFSVLVTGIFIPLEIYELLDRVTGFKVAALVINVAAVIWLVWRKRLFGVHGGQAANRAQHAAANLLTEDDPS</sequence>
<dbReference type="eggNOG" id="COG3305">
    <property type="taxonomic scope" value="Bacteria"/>
</dbReference>
<feature type="transmembrane region" description="Helical" evidence="1">
    <location>
        <begin position="84"/>
        <end position="102"/>
    </location>
</feature>
<feature type="transmembrane region" description="Helical" evidence="1">
    <location>
        <begin position="145"/>
        <end position="165"/>
    </location>
</feature>
<evidence type="ECO:0000313" key="2">
    <source>
        <dbReference type="EMBL" id="GAC56417.1"/>
    </source>
</evidence>
<dbReference type="RefSeq" id="WP_005936631.1">
    <property type="nucleotide sequence ID" value="NZ_ATVK01000042.1"/>
</dbReference>
<organism evidence="2 3">
    <name type="scientific">Gordonia hirsuta DSM 44140 = NBRC 16056</name>
    <dbReference type="NCBI Taxonomy" id="1121927"/>
    <lineage>
        <taxon>Bacteria</taxon>
        <taxon>Bacillati</taxon>
        <taxon>Actinomycetota</taxon>
        <taxon>Actinomycetes</taxon>
        <taxon>Mycobacteriales</taxon>
        <taxon>Gordoniaceae</taxon>
        <taxon>Gordonia</taxon>
    </lineage>
</organism>